<dbReference type="NCBIfam" id="NF009116">
    <property type="entry name" value="PRK12466.1"/>
    <property type="match status" value="1"/>
</dbReference>
<dbReference type="CDD" id="cd01583">
    <property type="entry name" value="IPMI"/>
    <property type="match status" value="1"/>
</dbReference>
<dbReference type="SUPFAM" id="SSF53732">
    <property type="entry name" value="Aconitase iron-sulfur domain"/>
    <property type="match status" value="1"/>
</dbReference>
<dbReference type="GO" id="GO:0009098">
    <property type="term" value="P:L-leucine biosynthetic process"/>
    <property type="evidence" value="ECO:0007669"/>
    <property type="project" value="UniProtKB-KW"/>
</dbReference>
<evidence type="ECO:0000256" key="3">
    <source>
        <dbReference type="ARBA" id="ARBA00002695"/>
    </source>
</evidence>
<comment type="pathway">
    <text evidence="4">Amino-acid biosynthesis; L-leucine biosynthesis; L-leucine from 3-methyl-2-oxobutanoate: step 2/4.</text>
</comment>
<dbReference type="PANTHER" id="PTHR43822:SF9">
    <property type="entry name" value="3-ISOPROPYLMALATE DEHYDRATASE"/>
    <property type="match status" value="1"/>
</dbReference>
<dbReference type="Pfam" id="PF00330">
    <property type="entry name" value="Aconitase"/>
    <property type="match status" value="1"/>
</dbReference>
<dbReference type="AlphaFoldDB" id="A0A381PT67"/>
<keyword evidence="6" id="KW-0432">Leucine biosynthesis</keyword>
<dbReference type="NCBIfam" id="NF004016">
    <property type="entry name" value="PRK05478.1"/>
    <property type="match status" value="1"/>
</dbReference>
<reference evidence="15" key="1">
    <citation type="submission" date="2018-05" db="EMBL/GenBank/DDBJ databases">
        <authorList>
            <person name="Lanie J.A."/>
            <person name="Ng W.-L."/>
            <person name="Kazmierczak K.M."/>
            <person name="Andrzejewski T.M."/>
            <person name="Davidsen T.M."/>
            <person name="Wayne K.J."/>
            <person name="Tettelin H."/>
            <person name="Glass J.I."/>
            <person name="Rusch D."/>
            <person name="Podicherti R."/>
            <person name="Tsui H.-C.T."/>
            <person name="Winkler M.E."/>
        </authorList>
    </citation>
    <scope>NUCLEOTIDE SEQUENCE</scope>
</reference>
<dbReference type="InterPro" id="IPR001030">
    <property type="entry name" value="Acoase/IPM_deHydtase_lsu_aba"/>
</dbReference>
<dbReference type="EC" id="4.2.1.33" evidence="5"/>
<dbReference type="PROSITE" id="PS00450">
    <property type="entry name" value="ACONITASE_1"/>
    <property type="match status" value="1"/>
</dbReference>
<keyword evidence="8" id="KW-0028">Amino-acid biosynthesis</keyword>
<keyword evidence="10" id="KW-0408">Iron</keyword>
<evidence type="ECO:0000256" key="12">
    <source>
        <dbReference type="ARBA" id="ARBA00023239"/>
    </source>
</evidence>
<sequence length="407" mass="43579">MDHSTPTVPITSLKDLDIVSEKGPANQIRDMIKNCKDFGIELYGFESDRRGIVHVIGPELGATQPGRTMVCGDSHTSTHGAFGALAFGIGTTEVAHVLATQCLLQRKPKTLSVNLTGNLNSGVCAKDIILKIVGDIGVDGGTGHVIEYRGNTVSSLSLEQRMTICNMSIEGGARAGMFAPDQSTFDYLENRPMSPKGDDWVDAVNKWSNLVTDDGAIFDKEVDIDIDALQPMITFGTNPGMVMSIDAEVPHHNGSQSFKQALNYMKVESGKPLLEKPIDVVFIGSCTNSRLSDLQDAADILKDRKVDSNVRTMIVPGSQAIKVEAENLGLDQIFKKAGAEWRESGCSMCLGMNGDTVGEGKLAVSTSNRNFEGRQGKGSRTILASPKTAAASAISGVVQDPRIYGDK</sequence>
<dbReference type="InterPro" id="IPR018136">
    <property type="entry name" value="Aconitase_4Fe-4S_BS"/>
</dbReference>
<dbReference type="GO" id="GO:0003861">
    <property type="term" value="F:3-isopropylmalate dehydratase activity"/>
    <property type="evidence" value="ECO:0007669"/>
    <property type="project" value="UniProtKB-EC"/>
</dbReference>
<protein>
    <recommendedName>
        <fullName evidence="5">3-isopropylmalate dehydratase</fullName>
        <ecNumber evidence="5">4.2.1.33</ecNumber>
    </recommendedName>
</protein>
<evidence type="ECO:0000256" key="7">
    <source>
        <dbReference type="ARBA" id="ARBA00022485"/>
    </source>
</evidence>
<name>A0A381PT67_9ZZZZ</name>
<dbReference type="InterPro" id="IPR015931">
    <property type="entry name" value="Acnase/IPM_dHydase_lsu_aba_1/3"/>
</dbReference>
<evidence type="ECO:0000256" key="5">
    <source>
        <dbReference type="ARBA" id="ARBA00011998"/>
    </source>
</evidence>
<gene>
    <name evidence="15" type="ORF">METZ01_LOCUS22562</name>
</gene>
<dbReference type="GO" id="GO:0046872">
    <property type="term" value="F:metal ion binding"/>
    <property type="evidence" value="ECO:0007669"/>
    <property type="project" value="UniProtKB-KW"/>
</dbReference>
<evidence type="ECO:0000256" key="9">
    <source>
        <dbReference type="ARBA" id="ARBA00022723"/>
    </source>
</evidence>
<dbReference type="GO" id="GO:0051539">
    <property type="term" value="F:4 iron, 4 sulfur cluster binding"/>
    <property type="evidence" value="ECO:0007669"/>
    <property type="project" value="UniProtKB-KW"/>
</dbReference>
<proteinExistence type="predicted"/>
<dbReference type="PRINTS" id="PR00415">
    <property type="entry name" value="ACONITASE"/>
</dbReference>
<evidence type="ECO:0000256" key="13">
    <source>
        <dbReference type="ARBA" id="ARBA00023304"/>
    </source>
</evidence>
<accession>A0A381PT67</accession>
<keyword evidence="9" id="KW-0479">Metal-binding</keyword>
<feature type="domain" description="Aconitase/3-isopropylmalate dehydratase large subunit alpha/beta/alpha" evidence="14">
    <location>
        <begin position="17"/>
        <end position="396"/>
    </location>
</feature>
<dbReference type="InterPro" id="IPR050067">
    <property type="entry name" value="IPM_dehydratase_rel_enz"/>
</dbReference>
<evidence type="ECO:0000259" key="14">
    <source>
        <dbReference type="Pfam" id="PF00330"/>
    </source>
</evidence>
<comment type="catalytic activity">
    <reaction evidence="1">
        <text>(2R,3S)-3-isopropylmalate = (2S)-2-isopropylmalate</text>
        <dbReference type="Rhea" id="RHEA:32287"/>
        <dbReference type="ChEBI" id="CHEBI:1178"/>
        <dbReference type="ChEBI" id="CHEBI:35121"/>
        <dbReference type="EC" id="4.2.1.33"/>
    </reaction>
</comment>
<evidence type="ECO:0000256" key="1">
    <source>
        <dbReference type="ARBA" id="ARBA00000491"/>
    </source>
</evidence>
<dbReference type="InterPro" id="IPR033941">
    <property type="entry name" value="IPMI_cat"/>
</dbReference>
<dbReference type="PANTHER" id="PTHR43822">
    <property type="entry name" value="HOMOACONITASE, MITOCHONDRIAL-RELATED"/>
    <property type="match status" value="1"/>
</dbReference>
<keyword evidence="12" id="KW-0456">Lyase</keyword>
<keyword evidence="11" id="KW-0411">Iron-sulfur</keyword>
<dbReference type="EMBL" id="UINC01001070">
    <property type="protein sequence ID" value="SUZ69708.1"/>
    <property type="molecule type" value="Genomic_DNA"/>
</dbReference>
<dbReference type="Gene3D" id="3.30.499.10">
    <property type="entry name" value="Aconitase, domain 3"/>
    <property type="match status" value="2"/>
</dbReference>
<evidence type="ECO:0000256" key="10">
    <source>
        <dbReference type="ARBA" id="ARBA00023004"/>
    </source>
</evidence>
<evidence type="ECO:0000256" key="8">
    <source>
        <dbReference type="ARBA" id="ARBA00022605"/>
    </source>
</evidence>
<evidence type="ECO:0000256" key="6">
    <source>
        <dbReference type="ARBA" id="ARBA00022430"/>
    </source>
</evidence>
<evidence type="ECO:0000313" key="15">
    <source>
        <dbReference type="EMBL" id="SUZ69708.1"/>
    </source>
</evidence>
<evidence type="ECO:0000256" key="2">
    <source>
        <dbReference type="ARBA" id="ARBA00001966"/>
    </source>
</evidence>
<keyword evidence="7" id="KW-0004">4Fe-4S</keyword>
<organism evidence="15">
    <name type="scientific">marine metagenome</name>
    <dbReference type="NCBI Taxonomy" id="408172"/>
    <lineage>
        <taxon>unclassified sequences</taxon>
        <taxon>metagenomes</taxon>
        <taxon>ecological metagenomes</taxon>
    </lineage>
</organism>
<comment type="cofactor">
    <cofactor evidence="2">
        <name>[4Fe-4S] cluster</name>
        <dbReference type="ChEBI" id="CHEBI:49883"/>
    </cofactor>
</comment>
<evidence type="ECO:0000256" key="4">
    <source>
        <dbReference type="ARBA" id="ARBA00004729"/>
    </source>
</evidence>
<dbReference type="PROSITE" id="PS01244">
    <property type="entry name" value="ACONITASE_2"/>
    <property type="match status" value="1"/>
</dbReference>
<comment type="function">
    <text evidence="3">Catalyzes the isomerization between 2-isopropylmalate and 3-isopropylmalate, via the formation of 2-isopropylmaleate.</text>
</comment>
<evidence type="ECO:0000256" key="11">
    <source>
        <dbReference type="ARBA" id="ARBA00023014"/>
    </source>
</evidence>
<keyword evidence="13" id="KW-0100">Branched-chain amino acid biosynthesis</keyword>
<dbReference type="InterPro" id="IPR036008">
    <property type="entry name" value="Aconitase_4Fe-4S_dom"/>
</dbReference>